<dbReference type="PANTHER" id="PTHR36215">
    <property type="entry name" value="BLL4998 PROTEIN"/>
    <property type="match status" value="1"/>
</dbReference>
<dbReference type="Gene3D" id="1.10.1220.10">
    <property type="entry name" value="Met repressor-like"/>
    <property type="match status" value="1"/>
</dbReference>
<dbReference type="InterPro" id="IPR010985">
    <property type="entry name" value="Ribbon_hlx_hlx"/>
</dbReference>
<accession>A0A2R7Y1N9</accession>
<comment type="caution">
    <text evidence="2">The sequence shown here is derived from an EMBL/GenBank/DDBJ whole genome shotgun (WGS) entry which is preliminary data.</text>
</comment>
<name>A0A2R7Y1N9_9ARCH</name>
<dbReference type="CDD" id="cd22231">
    <property type="entry name" value="RHH_NikR_HicB-like"/>
    <property type="match status" value="1"/>
</dbReference>
<feature type="domain" description="Ribbon-helix-helix protein CopG" evidence="1">
    <location>
        <begin position="2"/>
        <end position="40"/>
    </location>
</feature>
<dbReference type="SUPFAM" id="SSF47598">
    <property type="entry name" value="Ribbon-helix-helix"/>
    <property type="match status" value="1"/>
</dbReference>
<gene>
    <name evidence="2" type="ORF">B9J98_06240</name>
</gene>
<dbReference type="InterPro" id="IPR013321">
    <property type="entry name" value="Arc_rbn_hlx_hlx"/>
</dbReference>
<protein>
    <submittedName>
        <fullName evidence="2">CopG family transcriptional regulator</fullName>
    </submittedName>
</protein>
<dbReference type="AlphaFoldDB" id="A0A2R7Y1N9"/>
<dbReference type="PANTHER" id="PTHR36215:SF1">
    <property type="entry name" value="BLL4998 PROTEIN"/>
    <property type="match status" value="1"/>
</dbReference>
<organism evidence="2 3">
    <name type="scientific">Candidatus Terraquivivens tikiterensis</name>
    <dbReference type="NCBI Taxonomy" id="1980982"/>
    <lineage>
        <taxon>Archaea</taxon>
        <taxon>Nitrososphaerota</taxon>
        <taxon>Candidatus Wolframiiraptoraceae</taxon>
        <taxon>Candidatus Terraquivivens</taxon>
    </lineage>
</organism>
<evidence type="ECO:0000313" key="2">
    <source>
        <dbReference type="EMBL" id="PUA31444.1"/>
    </source>
</evidence>
<dbReference type="Proteomes" id="UP000244066">
    <property type="component" value="Unassembled WGS sequence"/>
</dbReference>
<dbReference type="EMBL" id="NDWU01000017">
    <property type="protein sequence ID" value="PUA31444.1"/>
    <property type="molecule type" value="Genomic_DNA"/>
</dbReference>
<evidence type="ECO:0000259" key="1">
    <source>
        <dbReference type="Pfam" id="PF01402"/>
    </source>
</evidence>
<dbReference type="InterPro" id="IPR002145">
    <property type="entry name" value="CopG"/>
</dbReference>
<dbReference type="GO" id="GO:0006355">
    <property type="term" value="P:regulation of DNA-templated transcription"/>
    <property type="evidence" value="ECO:0007669"/>
    <property type="project" value="InterPro"/>
</dbReference>
<dbReference type="Pfam" id="PF01402">
    <property type="entry name" value="RHH_1"/>
    <property type="match status" value="1"/>
</dbReference>
<sequence>MKVVTVHLPEVYLEVIDELVRRKLYPNRAEAIRTAVRDFIMEEIPASE</sequence>
<evidence type="ECO:0000313" key="3">
    <source>
        <dbReference type="Proteomes" id="UP000244066"/>
    </source>
</evidence>
<reference evidence="2 3" key="1">
    <citation type="submission" date="2017-04" db="EMBL/GenBank/DDBJ databases">
        <title>Draft Aigarchaeota genome from a New Zealand hot spring.</title>
        <authorList>
            <person name="Reysenbach A.-L."/>
            <person name="Donaho J.A."/>
            <person name="Gerhart J."/>
            <person name="Kelley J.F."/>
            <person name="Kouba K."/>
            <person name="Podar M."/>
            <person name="Stott M."/>
        </authorList>
    </citation>
    <scope>NUCLEOTIDE SEQUENCE [LARGE SCALE GENOMIC DNA]</scope>
    <source>
        <strain evidence="2">NZ13_MG1</strain>
    </source>
</reference>
<proteinExistence type="predicted"/>